<dbReference type="GO" id="GO:0030246">
    <property type="term" value="F:carbohydrate binding"/>
    <property type="evidence" value="ECO:0007669"/>
    <property type="project" value="UniProtKB-ARBA"/>
</dbReference>
<dbReference type="PDBsum" id="4KQ9"/>
<dbReference type="eggNOG" id="COG1879">
    <property type="taxonomic scope" value="Bacteria"/>
</dbReference>
<keyword evidence="8" id="KW-0002">3D-structure</keyword>
<feature type="chain" id="PRO_5038462339" evidence="4">
    <location>
        <begin position="25"/>
        <end position="340"/>
    </location>
</feature>
<evidence type="ECO:0000313" key="6">
    <source>
        <dbReference type="EMBL" id="ADB52761.1"/>
    </source>
</evidence>
<dbReference type="InterPro" id="IPR025997">
    <property type="entry name" value="SBP_2_dom"/>
</dbReference>
<keyword evidence="3 4" id="KW-0732">Signal</keyword>
<dbReference type="GO" id="GO:0030313">
    <property type="term" value="C:cell envelope"/>
    <property type="evidence" value="ECO:0007669"/>
    <property type="project" value="UniProtKB-SubCell"/>
</dbReference>
<evidence type="ECO:0000256" key="1">
    <source>
        <dbReference type="ARBA" id="ARBA00004196"/>
    </source>
</evidence>
<dbReference type="SMR" id="D3F6W3"/>
<evidence type="ECO:0000256" key="3">
    <source>
        <dbReference type="ARBA" id="ARBA00022729"/>
    </source>
</evidence>
<evidence type="ECO:0007829" key="8">
    <source>
        <dbReference type="PDB" id="4KQ9"/>
    </source>
</evidence>
<sequence precursor="true">MQNLTIATRRWPAALGLVAGLALAFGACGSSDSGSDGDTAGGGGSAAGKKVVYSTFGAQIPFFNRIGEGAKAQATVRRLDFDISTSEIDPGKQIDSIDNAVAQQPDGLIVSPIDGSALVPTIKGAVEDGVPVILLADGLSEDVGQLSFVGSDFAEIGRLKATYIADRLGDGGTVAMVNGTRGMSFVEEQGEAAREVFEERGIEIVDDVYTKAITPDEGLTATQNILTRHSDVGAIYYSGDDGALGGIRAIAARNIAPGKIVVVGTDANEGALAAVRAGTMALTVSQCAYEQGGIAIDVMADYLETGKKPDRRIFTPVIEIDTETIDRVMSGAAWERCENH</sequence>
<feature type="signal peptide" evidence="4">
    <location>
        <begin position="1"/>
        <end position="24"/>
    </location>
</feature>
<reference evidence="6 7" key="1">
    <citation type="journal article" date="2010" name="Stand. Genomic Sci.">
        <title>Complete genome sequence of Conexibacter woesei type strain (ID131577).</title>
        <authorList>
            <person name="Pukall R."/>
            <person name="Lapidus A."/>
            <person name="Glavina Del Rio T."/>
            <person name="Copeland A."/>
            <person name="Tice H."/>
            <person name="Cheng J.-F."/>
            <person name="Lucas S."/>
            <person name="Chen F."/>
            <person name="Nolan M."/>
            <person name="Bruce D."/>
            <person name="Goodwin L."/>
            <person name="Pitluck S."/>
            <person name="Mavromatis K."/>
            <person name="Ivanova N."/>
            <person name="Ovchinnikova G."/>
            <person name="Pati A."/>
            <person name="Chen A."/>
            <person name="Palaniappan K."/>
            <person name="Land M."/>
            <person name="Hauser L."/>
            <person name="Chang Y.-J."/>
            <person name="Jeffries C.D."/>
            <person name="Chain P."/>
            <person name="Meincke L."/>
            <person name="Sims D."/>
            <person name="Brettin T."/>
            <person name="Detter J.C."/>
            <person name="Rohde M."/>
            <person name="Goeker M."/>
            <person name="Bristow J."/>
            <person name="Eisen J.A."/>
            <person name="Markowitz V."/>
            <person name="Kyrpides N.C."/>
            <person name="Klenk H.-P."/>
            <person name="Hugenholtz P."/>
        </authorList>
    </citation>
    <scope>NUCLEOTIDE SEQUENCE [LARGE SCALE GENOMIC DNA]</scope>
    <source>
        <strain evidence="7">DSM 14684 / CIP 108061 / JCM 11494 / NBRC 100937 / ID131577</strain>
    </source>
</reference>
<dbReference type="PDB" id="4KQ9">
    <property type="method" value="X-ray"/>
    <property type="resolution" value="1.90 A"/>
    <property type="chains" value="A=42-340"/>
</dbReference>
<proteinExistence type="evidence at protein level"/>
<dbReference type="AlphaFoldDB" id="D3F6W3"/>
<dbReference type="STRING" id="469383.Cwoe_4347"/>
<dbReference type="PANTHER" id="PTHR46847">
    <property type="entry name" value="D-ALLOSE-BINDING PERIPLASMIC PROTEIN-RELATED"/>
    <property type="match status" value="1"/>
</dbReference>
<keyword evidence="7" id="KW-1185">Reference proteome</keyword>
<evidence type="ECO:0000256" key="2">
    <source>
        <dbReference type="ARBA" id="ARBA00007639"/>
    </source>
</evidence>
<accession>D3F6W3</accession>
<comment type="similarity">
    <text evidence="2">Belongs to the bacterial solute-binding protein 2 family.</text>
</comment>
<dbReference type="EMBL" id="CP001854">
    <property type="protein sequence ID" value="ADB52761.1"/>
    <property type="molecule type" value="Genomic_DNA"/>
</dbReference>
<gene>
    <name evidence="6" type="ordered locus">Cwoe_4347</name>
</gene>
<dbReference type="InterPro" id="IPR028082">
    <property type="entry name" value="Peripla_BP_I"/>
</dbReference>
<evidence type="ECO:0000256" key="4">
    <source>
        <dbReference type="SAM" id="SignalP"/>
    </source>
</evidence>
<reference evidence="7" key="2">
    <citation type="submission" date="2010-01" db="EMBL/GenBank/DDBJ databases">
        <title>The complete genome of Conexibacter woesei DSM 14684.</title>
        <authorList>
            <consortium name="US DOE Joint Genome Institute (JGI-PGF)"/>
            <person name="Lucas S."/>
            <person name="Copeland A."/>
            <person name="Lapidus A."/>
            <person name="Glavina del Rio T."/>
            <person name="Dalin E."/>
            <person name="Tice H."/>
            <person name="Bruce D."/>
            <person name="Goodwin L."/>
            <person name="Pitluck S."/>
            <person name="Kyrpides N."/>
            <person name="Mavromatis K."/>
            <person name="Ivanova N."/>
            <person name="Mikhailova N."/>
            <person name="Chertkov O."/>
            <person name="Brettin T."/>
            <person name="Detter J.C."/>
            <person name="Han C."/>
            <person name="Larimer F."/>
            <person name="Land M."/>
            <person name="Hauser L."/>
            <person name="Markowitz V."/>
            <person name="Cheng J.-F."/>
            <person name="Hugenholtz P."/>
            <person name="Woyke T."/>
            <person name="Wu D."/>
            <person name="Pukall R."/>
            <person name="Steenblock K."/>
            <person name="Schneider S."/>
            <person name="Klenk H.-P."/>
            <person name="Eisen J.A."/>
        </authorList>
    </citation>
    <scope>NUCLEOTIDE SEQUENCE [LARGE SCALE GENOMIC DNA]</scope>
    <source>
        <strain evidence="7">DSM 14684 / CIP 108061 / JCM 11494 / NBRC 100937 / ID131577</strain>
    </source>
</reference>
<dbReference type="Pfam" id="PF13407">
    <property type="entry name" value="Peripla_BP_4"/>
    <property type="match status" value="1"/>
</dbReference>
<dbReference type="KEGG" id="cwo:Cwoe_4347"/>
<feature type="domain" description="Periplasmic binding protein" evidence="5">
    <location>
        <begin position="54"/>
        <end position="308"/>
    </location>
</feature>
<dbReference type="OrthoDB" id="9813037at2"/>
<dbReference type="RefSeq" id="WP_012935812.1">
    <property type="nucleotide sequence ID" value="NC_013739.1"/>
</dbReference>
<evidence type="ECO:0000313" key="7">
    <source>
        <dbReference type="Proteomes" id="UP000008229"/>
    </source>
</evidence>
<dbReference type="CDD" id="cd01536">
    <property type="entry name" value="PBP1_ABC_sugar_binding-like"/>
    <property type="match status" value="1"/>
</dbReference>
<organism evidence="6 7">
    <name type="scientific">Conexibacter woesei (strain DSM 14684 / CCUG 47730 / CIP 108061 / JCM 11494 / NBRC 100937 / ID131577)</name>
    <dbReference type="NCBI Taxonomy" id="469383"/>
    <lineage>
        <taxon>Bacteria</taxon>
        <taxon>Bacillati</taxon>
        <taxon>Actinomycetota</taxon>
        <taxon>Thermoleophilia</taxon>
        <taxon>Solirubrobacterales</taxon>
        <taxon>Conexibacteraceae</taxon>
        <taxon>Conexibacter</taxon>
    </lineage>
</organism>
<dbReference type="Gene3D" id="3.40.50.2300">
    <property type="match status" value="2"/>
</dbReference>
<comment type="subcellular location">
    <subcellularLocation>
        <location evidence="1">Cell envelope</location>
    </subcellularLocation>
</comment>
<dbReference type="HOGENOM" id="CLU_037628_3_3_11"/>
<reference evidence="8" key="3">
    <citation type="submission" date="2013-05" db="PDB data bank">
        <title>Crystal structure of periplasmic ribose ABC transporter from Conexibacter woesei DSM 14684.</title>
        <authorList>
            <consortium name="Midwest Center for Structural Genomics (MCSG)"/>
            <person name="Nocek B."/>
            <person name="Chhor G."/>
            <person name="Endres M."/>
            <person name="Babnigg G."/>
            <person name="Joachimiak A."/>
        </authorList>
    </citation>
    <scope>X-RAY CRYSTALLOGRAPHY (1.90 ANGSTROMS) OF 42-340</scope>
    <scope>DISULFIDE BONDS</scope>
</reference>
<protein>
    <submittedName>
        <fullName evidence="6">Ribose ABC transporter, substrate binding protein</fullName>
    </submittedName>
</protein>
<dbReference type="PANTHER" id="PTHR46847:SF1">
    <property type="entry name" value="D-ALLOSE-BINDING PERIPLASMIC PROTEIN-RELATED"/>
    <property type="match status" value="1"/>
</dbReference>
<dbReference type="SUPFAM" id="SSF53822">
    <property type="entry name" value="Periplasmic binding protein-like I"/>
    <property type="match status" value="1"/>
</dbReference>
<dbReference type="EvolutionaryTrace" id="D3F6W3"/>
<dbReference type="Proteomes" id="UP000008229">
    <property type="component" value="Chromosome"/>
</dbReference>
<evidence type="ECO:0000259" key="5">
    <source>
        <dbReference type="Pfam" id="PF13407"/>
    </source>
</evidence>
<name>D3F6W3_CONWI</name>
<feature type="disulfide bond" evidence="8">
    <location>
        <begin position="287"/>
        <end position="337"/>
    </location>
</feature>